<evidence type="ECO:0000256" key="1">
    <source>
        <dbReference type="ARBA" id="ARBA00022722"/>
    </source>
</evidence>
<evidence type="ECO:0000256" key="5">
    <source>
        <dbReference type="ARBA" id="ARBA00023204"/>
    </source>
</evidence>
<evidence type="ECO:0000256" key="7">
    <source>
        <dbReference type="SAM" id="MobiDB-lite"/>
    </source>
</evidence>
<sequence>MAEEWTPTAKGEHLRGRRTRNTAPEVALRRALHQRGLRFRLHRAVAPRCTPDFVLPRYHLAVFVDGCFWHGCPTHSPQQFRGPNAELWARKLSANRERDKRNDRVVTDAGWRVIRVWECEIKSDVEVAADKLQTAALGGSG</sequence>
<keyword evidence="4" id="KW-0378">Hydrolase</keyword>
<dbReference type="RefSeq" id="WP_089909024.1">
    <property type="nucleotide sequence ID" value="NZ_FOFV01000001.1"/>
</dbReference>
<organism evidence="8 9">
    <name type="scientific">Lentzea albida</name>
    <dbReference type="NCBI Taxonomy" id="65499"/>
    <lineage>
        <taxon>Bacteria</taxon>
        <taxon>Bacillati</taxon>
        <taxon>Actinomycetota</taxon>
        <taxon>Actinomycetes</taxon>
        <taxon>Pseudonocardiales</taxon>
        <taxon>Pseudonocardiaceae</taxon>
        <taxon>Lentzea</taxon>
    </lineage>
</organism>
<dbReference type="GO" id="GO:0004519">
    <property type="term" value="F:endonuclease activity"/>
    <property type="evidence" value="ECO:0007669"/>
    <property type="project" value="UniProtKB-KW"/>
</dbReference>
<reference evidence="9" key="1">
    <citation type="submission" date="2016-10" db="EMBL/GenBank/DDBJ databases">
        <authorList>
            <person name="Varghese N."/>
            <person name="Submissions S."/>
        </authorList>
    </citation>
    <scope>NUCLEOTIDE SEQUENCE [LARGE SCALE GENOMIC DNA]</scope>
    <source>
        <strain evidence="9">DSM 44437</strain>
    </source>
</reference>
<dbReference type="GO" id="GO:0006298">
    <property type="term" value="P:mismatch repair"/>
    <property type="evidence" value="ECO:0007669"/>
    <property type="project" value="InterPro"/>
</dbReference>
<dbReference type="Pfam" id="PF03852">
    <property type="entry name" value="Vsr"/>
    <property type="match status" value="1"/>
</dbReference>
<gene>
    <name evidence="8" type="ORF">SAMN04488000_101634</name>
</gene>
<dbReference type="GO" id="GO:0016787">
    <property type="term" value="F:hydrolase activity"/>
    <property type="evidence" value="ECO:0007669"/>
    <property type="project" value="UniProtKB-KW"/>
</dbReference>
<dbReference type="Proteomes" id="UP000199503">
    <property type="component" value="Unassembled WGS sequence"/>
</dbReference>
<keyword evidence="2 8" id="KW-0255">Endonuclease</keyword>
<dbReference type="Gene3D" id="3.40.960.10">
    <property type="entry name" value="VSR Endonuclease"/>
    <property type="match status" value="1"/>
</dbReference>
<keyword evidence="9" id="KW-1185">Reference proteome</keyword>
<keyword evidence="3" id="KW-0227">DNA damage</keyword>
<evidence type="ECO:0000313" key="8">
    <source>
        <dbReference type="EMBL" id="SEP91107.1"/>
    </source>
</evidence>
<feature type="region of interest" description="Disordered" evidence="7">
    <location>
        <begin position="1"/>
        <end position="22"/>
    </location>
</feature>
<protein>
    <submittedName>
        <fullName evidence="8">T/G mismatch-specific endonuclease</fullName>
    </submittedName>
</protein>
<dbReference type="InterPro" id="IPR011335">
    <property type="entry name" value="Restrct_endonuc-II-like"/>
</dbReference>
<dbReference type="SUPFAM" id="SSF52980">
    <property type="entry name" value="Restriction endonuclease-like"/>
    <property type="match status" value="1"/>
</dbReference>
<evidence type="ECO:0000256" key="4">
    <source>
        <dbReference type="ARBA" id="ARBA00022801"/>
    </source>
</evidence>
<name>A0A1H9BQN0_9PSEU</name>
<dbReference type="CDD" id="cd00221">
    <property type="entry name" value="Vsr"/>
    <property type="match status" value="1"/>
</dbReference>
<proteinExistence type="inferred from homology"/>
<evidence type="ECO:0000313" key="9">
    <source>
        <dbReference type="Proteomes" id="UP000199503"/>
    </source>
</evidence>
<accession>A0A1H9BQN0</accession>
<evidence type="ECO:0000256" key="3">
    <source>
        <dbReference type="ARBA" id="ARBA00022763"/>
    </source>
</evidence>
<dbReference type="NCBIfam" id="TIGR00632">
    <property type="entry name" value="vsr"/>
    <property type="match status" value="1"/>
</dbReference>
<dbReference type="EMBL" id="FOFV01000001">
    <property type="protein sequence ID" value="SEP91107.1"/>
    <property type="molecule type" value="Genomic_DNA"/>
</dbReference>
<evidence type="ECO:0000256" key="2">
    <source>
        <dbReference type="ARBA" id="ARBA00022759"/>
    </source>
</evidence>
<keyword evidence="1" id="KW-0540">Nuclease</keyword>
<evidence type="ECO:0000256" key="6">
    <source>
        <dbReference type="ARBA" id="ARBA00029466"/>
    </source>
</evidence>
<comment type="similarity">
    <text evidence="6">Belongs to the Vsr family.</text>
</comment>
<dbReference type="STRING" id="65499.SAMN04488000_101634"/>
<dbReference type="InterPro" id="IPR004603">
    <property type="entry name" value="DNA_mismatch_endonuc_vsr"/>
</dbReference>
<dbReference type="OrthoDB" id="9801520at2"/>
<dbReference type="AlphaFoldDB" id="A0A1H9BQN0"/>
<keyword evidence="5" id="KW-0234">DNA repair</keyword>